<accession>A0A845SMH8</accession>
<evidence type="ECO:0000313" key="1">
    <source>
        <dbReference type="EMBL" id="NDO38109.1"/>
    </source>
</evidence>
<dbReference type="AlphaFoldDB" id="A0A845SMH8"/>
<dbReference type="RefSeq" id="WP_162220478.1">
    <property type="nucleotide sequence ID" value="NZ_VIQT01000005.1"/>
</dbReference>
<dbReference type="EMBL" id="VIQT01000005">
    <property type="protein sequence ID" value="NDO38109.1"/>
    <property type="molecule type" value="Genomic_DNA"/>
</dbReference>
<proteinExistence type="predicted"/>
<evidence type="ECO:0000313" key="2">
    <source>
        <dbReference type="Proteomes" id="UP000462501"/>
    </source>
</evidence>
<protein>
    <submittedName>
        <fullName evidence="1">Uncharacterized protein</fullName>
    </submittedName>
</protein>
<comment type="caution">
    <text evidence="1">The sequence shown here is derived from an EMBL/GenBank/DDBJ whole genome shotgun (WGS) entry which is preliminary data.</text>
</comment>
<organism evidence="1 2">
    <name type="scientific">Anaerotruncus colihominis</name>
    <dbReference type="NCBI Taxonomy" id="169435"/>
    <lineage>
        <taxon>Bacteria</taxon>
        <taxon>Bacillati</taxon>
        <taxon>Bacillota</taxon>
        <taxon>Clostridia</taxon>
        <taxon>Eubacteriales</taxon>
        <taxon>Oscillospiraceae</taxon>
        <taxon>Anaerotruncus</taxon>
    </lineage>
</organism>
<name>A0A845SMH8_9FIRM</name>
<dbReference type="Proteomes" id="UP000462501">
    <property type="component" value="Unassembled WGS sequence"/>
</dbReference>
<gene>
    <name evidence="1" type="ORF">FMM72_02435</name>
</gene>
<reference evidence="1 2" key="1">
    <citation type="submission" date="2019-06" db="EMBL/GenBank/DDBJ databases">
        <title>Draft genome sequences of 15 bacterial species constituting the stable defined intestinal microbiota of the GM15 gnotobiotic mouse model.</title>
        <authorList>
            <person name="Elie C."/>
            <person name="Mathieu A."/>
            <person name="Saliou A."/>
            <person name="Darnaud M."/>
            <person name="Leulier F."/>
            <person name="Tamellini A."/>
        </authorList>
    </citation>
    <scope>NUCLEOTIDE SEQUENCE [LARGE SCALE GENOMIC DNA]</scope>
    <source>
        <strain evidence="1 2">JM4-15</strain>
    </source>
</reference>
<sequence length="125" mass="13285">MIRLHLTRGDNPAVVSLQLPATPADKAVVGVGAALALMGSSSDSLAGMGCGATLFCIHVDYLQTQKSAGVLSLKPRRLHTHVDFVLIGLAHPLSWIWNITFDLAEDILHPPLAFVTGITIILLPL</sequence>